<dbReference type="Proteomes" id="UP001081283">
    <property type="component" value="Unassembled WGS sequence"/>
</dbReference>
<feature type="region of interest" description="Disordered" evidence="3">
    <location>
        <begin position="1"/>
        <end position="30"/>
    </location>
</feature>
<sequence length="192" mass="21083">MNIGNMGQSEHGASNSDPKPGLQPAVLPDDGFGGRPPELRSFKARLVTRLIHVWFVLTRSMTLGVRAACFDAEGRVFLVRHSYVPGWHMPGGGVERGETLGQALVKELREEGNLVLDGAAELFAVYFNHRTSRRDHVAFYRCTVRQTAPKTADREILEAGFFALDALPDGVTAATRRRLAELAGEAPVAEDW</sequence>
<evidence type="ECO:0000256" key="3">
    <source>
        <dbReference type="SAM" id="MobiDB-lite"/>
    </source>
</evidence>
<keyword evidence="2" id="KW-0378">Hydrolase</keyword>
<organism evidence="5 6">
    <name type="scientific">Hoeflea ulvae</name>
    <dbReference type="NCBI Taxonomy" id="2983764"/>
    <lineage>
        <taxon>Bacteria</taxon>
        <taxon>Pseudomonadati</taxon>
        <taxon>Pseudomonadota</taxon>
        <taxon>Alphaproteobacteria</taxon>
        <taxon>Hyphomicrobiales</taxon>
        <taxon>Rhizobiaceae</taxon>
        <taxon>Hoeflea</taxon>
    </lineage>
</organism>
<dbReference type="CDD" id="cd04680">
    <property type="entry name" value="NUDIX_Hydrolase"/>
    <property type="match status" value="1"/>
</dbReference>
<evidence type="ECO:0000313" key="6">
    <source>
        <dbReference type="Proteomes" id="UP001081283"/>
    </source>
</evidence>
<comment type="caution">
    <text evidence="5">The sequence shown here is derived from an EMBL/GenBank/DDBJ whole genome shotgun (WGS) entry which is preliminary data.</text>
</comment>
<keyword evidence="6" id="KW-1185">Reference proteome</keyword>
<name>A0ABT3YK10_9HYPH</name>
<evidence type="ECO:0000256" key="1">
    <source>
        <dbReference type="ARBA" id="ARBA00001946"/>
    </source>
</evidence>
<dbReference type="PANTHER" id="PTHR43046">
    <property type="entry name" value="GDP-MANNOSE MANNOSYL HYDROLASE"/>
    <property type="match status" value="1"/>
</dbReference>
<dbReference type="Gene3D" id="3.90.79.10">
    <property type="entry name" value="Nucleoside Triphosphate Pyrophosphohydrolase"/>
    <property type="match status" value="1"/>
</dbReference>
<reference evidence="5" key="1">
    <citation type="submission" date="2022-10" db="EMBL/GenBank/DDBJ databases">
        <title>Hoeflea sp. J2-29, isolated from marine algae.</title>
        <authorList>
            <person name="Kristyanto S."/>
            <person name="Kim J.M."/>
            <person name="Jeon C.O."/>
        </authorList>
    </citation>
    <scope>NUCLEOTIDE SEQUENCE</scope>
    <source>
        <strain evidence="5">J2-29</strain>
    </source>
</reference>
<comment type="cofactor">
    <cofactor evidence="1">
        <name>Mg(2+)</name>
        <dbReference type="ChEBI" id="CHEBI:18420"/>
    </cofactor>
</comment>
<feature type="domain" description="Nudix hydrolase" evidence="4">
    <location>
        <begin position="60"/>
        <end position="185"/>
    </location>
</feature>
<evidence type="ECO:0000259" key="4">
    <source>
        <dbReference type="PROSITE" id="PS51462"/>
    </source>
</evidence>
<dbReference type="InterPro" id="IPR000086">
    <property type="entry name" value="NUDIX_hydrolase_dom"/>
</dbReference>
<dbReference type="PANTHER" id="PTHR43046:SF14">
    <property type="entry name" value="MUTT_NUDIX FAMILY PROTEIN"/>
    <property type="match status" value="1"/>
</dbReference>
<feature type="compositionally biased region" description="Polar residues" evidence="3">
    <location>
        <begin position="1"/>
        <end position="17"/>
    </location>
</feature>
<protein>
    <submittedName>
        <fullName evidence="5">NUDIX domain-containing protein</fullName>
    </submittedName>
</protein>
<evidence type="ECO:0000313" key="5">
    <source>
        <dbReference type="EMBL" id="MCY0096216.1"/>
    </source>
</evidence>
<dbReference type="PROSITE" id="PS51462">
    <property type="entry name" value="NUDIX"/>
    <property type="match status" value="1"/>
</dbReference>
<dbReference type="InterPro" id="IPR015797">
    <property type="entry name" value="NUDIX_hydrolase-like_dom_sf"/>
</dbReference>
<dbReference type="RefSeq" id="WP_267614055.1">
    <property type="nucleotide sequence ID" value="NZ_JAOVZQ010000001.1"/>
</dbReference>
<evidence type="ECO:0000256" key="2">
    <source>
        <dbReference type="ARBA" id="ARBA00022801"/>
    </source>
</evidence>
<proteinExistence type="predicted"/>
<gene>
    <name evidence="5" type="ORF">OEG82_19670</name>
</gene>
<dbReference type="Pfam" id="PF00293">
    <property type="entry name" value="NUDIX"/>
    <property type="match status" value="1"/>
</dbReference>
<accession>A0ABT3YK10</accession>
<dbReference type="SUPFAM" id="SSF55811">
    <property type="entry name" value="Nudix"/>
    <property type="match status" value="1"/>
</dbReference>
<dbReference type="EMBL" id="JAOVZQ010000001">
    <property type="protein sequence ID" value="MCY0096216.1"/>
    <property type="molecule type" value="Genomic_DNA"/>
</dbReference>